<dbReference type="GO" id="GO:0003964">
    <property type="term" value="F:RNA-directed DNA polymerase activity"/>
    <property type="evidence" value="ECO:0007669"/>
    <property type="project" value="UniProtKB-KW"/>
</dbReference>
<keyword evidence="2" id="KW-0548">Nucleotidyltransferase</keyword>
<accession>V5GMW6</accession>
<dbReference type="Pfam" id="PF00078">
    <property type="entry name" value="RVT_1"/>
    <property type="match status" value="1"/>
</dbReference>
<evidence type="ECO:0000313" key="2">
    <source>
        <dbReference type="EMBL" id="JAB65429.1"/>
    </source>
</evidence>
<dbReference type="InterPro" id="IPR043502">
    <property type="entry name" value="DNA/RNA_pol_sf"/>
</dbReference>
<keyword evidence="2" id="KW-0808">Transferase</keyword>
<dbReference type="InterPro" id="IPR000477">
    <property type="entry name" value="RT_dom"/>
</dbReference>
<keyword evidence="2" id="KW-0695">RNA-directed DNA polymerase</keyword>
<dbReference type="EMBL" id="GALX01003037">
    <property type="protein sequence ID" value="JAB65429.1"/>
    <property type="molecule type" value="Transcribed_RNA"/>
</dbReference>
<dbReference type="PANTHER" id="PTHR33332">
    <property type="entry name" value="REVERSE TRANSCRIPTASE DOMAIN-CONTAINING PROTEIN"/>
    <property type="match status" value="1"/>
</dbReference>
<feature type="domain" description="Reverse transcriptase" evidence="1">
    <location>
        <begin position="136"/>
        <end position="410"/>
    </location>
</feature>
<dbReference type="SUPFAM" id="SSF56672">
    <property type="entry name" value="DNA/RNA polymerases"/>
    <property type="match status" value="1"/>
</dbReference>
<sequence>KYYNELISKNKNNSKNLWKIVQNLTRSNSKKQIYRHLINENNVELTDNIDMAEEFNKTFSNIGKKLSHKIIPNRLVAFRGTYSLNSLVLLPTDHQEVKDIILNLKNKKSGIDNLKSEVIKHIVEFVTEPIVYIINVCIKTGTWPSAFKNSVVTPIFKKGNSALSTNYRPISLITNFCKIFEKIIKIRITSFLNKYKLLSQKQYGFKEHTSTQDAIITLTNNVSSALDKGQPCLCTFIDLTKAFDTVSHPMLLESLENIGIRGQCHKLLESYLSNRKQCVRVGGECSGWLPVEYGVPQGTVLGPLLFLIYINDLFGLLTSGEVIGFADDTAIFHKGNTWDELKETVESELSYVKDWFSYKLLTINLEKTSYLPFTCNKSVSPSFNYLKLESQGHTIRILPAIKTKYLGVFIDCHLRWDIHINYVIKKLQSILYTFKYLCRLLSRQYLKMVYHALIQSHINYAVLSWGSAVSSHIEPLTIIQKRFLKMML</sequence>
<dbReference type="CDD" id="cd01650">
    <property type="entry name" value="RT_nLTR_like"/>
    <property type="match status" value="1"/>
</dbReference>
<reference evidence="2" key="1">
    <citation type="submission" date="2013-07" db="EMBL/GenBank/DDBJ databases">
        <title>Midgut Transcriptome Profiling of Anoplphora glabripennis, a Lignocellulose Degrading, Wood-Boring Cerambycid.</title>
        <authorList>
            <person name="Scully E.D."/>
            <person name="Hoover K."/>
            <person name="Carlson J.E."/>
            <person name="Tien M."/>
            <person name="Geib S.M."/>
        </authorList>
    </citation>
    <scope>NUCLEOTIDE SEQUENCE</scope>
</reference>
<feature type="non-terminal residue" evidence="2">
    <location>
        <position position="1"/>
    </location>
</feature>
<name>V5GMW6_ANOGL</name>
<dbReference type="PROSITE" id="PS50878">
    <property type="entry name" value="RT_POL"/>
    <property type="match status" value="1"/>
</dbReference>
<evidence type="ECO:0000259" key="1">
    <source>
        <dbReference type="PROSITE" id="PS50878"/>
    </source>
</evidence>
<proteinExistence type="predicted"/>
<dbReference type="AlphaFoldDB" id="V5GMW6"/>
<protein>
    <submittedName>
        <fullName evidence="2">Putative RNA-directed DNA polymerase</fullName>
    </submittedName>
</protein>
<organism evidence="2">
    <name type="scientific">Anoplophora glabripennis</name>
    <name type="common">Asian longhorn beetle</name>
    <name type="synonym">Anoplophora nobilis</name>
    <dbReference type="NCBI Taxonomy" id="217634"/>
    <lineage>
        <taxon>Eukaryota</taxon>
        <taxon>Metazoa</taxon>
        <taxon>Ecdysozoa</taxon>
        <taxon>Arthropoda</taxon>
        <taxon>Hexapoda</taxon>
        <taxon>Insecta</taxon>
        <taxon>Pterygota</taxon>
        <taxon>Neoptera</taxon>
        <taxon>Endopterygota</taxon>
        <taxon>Coleoptera</taxon>
        <taxon>Polyphaga</taxon>
        <taxon>Cucujiformia</taxon>
        <taxon>Chrysomeloidea</taxon>
        <taxon>Cerambycidae</taxon>
        <taxon>Lamiinae</taxon>
        <taxon>Lamiini</taxon>
        <taxon>Anoplophora</taxon>
    </lineage>
</organism>
<gene>
    <name evidence="2" type="primary">RTBS</name>
</gene>